<keyword evidence="5 8" id="KW-0256">Endoplasmic reticulum</keyword>
<feature type="domain" description="OST48 middle" evidence="10">
    <location>
        <begin position="299"/>
        <end position="443"/>
    </location>
</feature>
<evidence type="ECO:0000256" key="3">
    <source>
        <dbReference type="ARBA" id="ARBA00008743"/>
    </source>
</evidence>
<comment type="similarity">
    <text evidence="3 8">Belongs to the DDOST 48 kDa subunit family.</text>
</comment>
<evidence type="ECO:0000313" key="12">
    <source>
        <dbReference type="Proteomes" id="UP000189580"/>
    </source>
</evidence>
<comment type="function">
    <text evidence="8">Subunit of the oligosaccharyl transferase (OST) complex that catalyzes the initial transfer of a defined glycan (Glc(3)Man(9)GlcNAc(2) in eukaryotes) from the lipid carrier dolichol-pyrophosphate to an asparagine residue within an Asn-X-Ser/Thr consensus motif in nascent polypeptide chains, the first step in protein N-glycosylation. N-glycosylation occurs cotranslationally and the complex associates with the Sec61 complex at the channel-forming translocon complex that mediates protein translocation across the endoplasmic reticulum (ER).</text>
</comment>
<comment type="pathway">
    <text evidence="2 8">Protein modification; protein glycosylation.</text>
</comment>
<dbReference type="InterPro" id="IPR005013">
    <property type="entry name" value="DDOST_48_kDa_subunit"/>
</dbReference>
<dbReference type="AlphaFoldDB" id="A0A167FQS6"/>
<evidence type="ECO:0000256" key="5">
    <source>
        <dbReference type="ARBA" id="ARBA00022824"/>
    </source>
</evidence>
<dbReference type="Pfam" id="PF03345">
    <property type="entry name" value="OST48_N"/>
    <property type="match status" value="1"/>
</dbReference>
<dbReference type="PANTHER" id="PTHR10830">
    <property type="entry name" value="DOLICHYL-DIPHOSPHOOLIGOSACCHARIDE--PROTEIN GLYCOSYLTRANSFERASE 48 KDA SUBUNIT"/>
    <property type="match status" value="1"/>
</dbReference>
<dbReference type="KEGG" id="slb:AWJ20_3206"/>
<feature type="chain" id="PRO_5007749154" description="Dolichyl-diphosphooligosaccharide--protein glycosyltransferase subunit WBP1" evidence="8">
    <location>
        <begin position="23"/>
        <end position="455"/>
    </location>
</feature>
<feature type="transmembrane region" description="Helical" evidence="8">
    <location>
        <begin position="420"/>
        <end position="443"/>
    </location>
</feature>
<keyword evidence="4 8" id="KW-0812">Transmembrane</keyword>
<keyword evidence="12" id="KW-1185">Reference proteome</keyword>
<evidence type="ECO:0000256" key="6">
    <source>
        <dbReference type="ARBA" id="ARBA00022989"/>
    </source>
</evidence>
<comment type="subcellular location">
    <subcellularLocation>
        <location evidence="8">Endoplasmic reticulum membrane</location>
        <topology evidence="8">Single-pass type I membrane protein</topology>
    </subcellularLocation>
    <subcellularLocation>
        <location evidence="1">Membrane</location>
        <topology evidence="1">Single-pass type I membrane protein</topology>
    </subcellularLocation>
</comment>
<dbReference type="UniPathway" id="UPA00378"/>
<keyword evidence="7 8" id="KW-0472">Membrane</keyword>
<dbReference type="InterPro" id="IPR055457">
    <property type="entry name" value="OST48_N"/>
</dbReference>
<dbReference type="PANTHER" id="PTHR10830:SF0">
    <property type="entry name" value="DOLICHYL-DIPHOSPHOOLIGOSACCHARIDE--PROTEIN GLYCOSYLTRANSFERASE 48 KDA SUBUNIT"/>
    <property type="match status" value="1"/>
</dbReference>
<evidence type="ECO:0000256" key="7">
    <source>
        <dbReference type="ARBA" id="ARBA00023136"/>
    </source>
</evidence>
<keyword evidence="8" id="KW-0732">Signal</keyword>
<dbReference type="EMBL" id="CP014503">
    <property type="protein sequence ID" value="ANB15578.1"/>
    <property type="molecule type" value="Genomic_DNA"/>
</dbReference>
<proteinExistence type="inferred from homology"/>
<evidence type="ECO:0000256" key="1">
    <source>
        <dbReference type="ARBA" id="ARBA00004479"/>
    </source>
</evidence>
<dbReference type="RefSeq" id="XP_018738055.1">
    <property type="nucleotide sequence ID" value="XM_018880214.1"/>
</dbReference>
<gene>
    <name evidence="11" type="primary">WBP1</name>
    <name evidence="11" type="ORF">AWJ20_3206</name>
</gene>
<feature type="domain" description="OST48 N-terminal" evidence="9">
    <location>
        <begin position="30"/>
        <end position="278"/>
    </location>
</feature>
<dbReference type="OrthoDB" id="29105at2759"/>
<dbReference type="GeneID" id="30035203"/>
<evidence type="ECO:0000256" key="8">
    <source>
        <dbReference type="RuleBase" id="RU361142"/>
    </source>
</evidence>
<name>A0A167FQS6_9ASCO</name>
<dbReference type="GO" id="GO:0005635">
    <property type="term" value="C:nuclear envelope"/>
    <property type="evidence" value="ECO:0007669"/>
    <property type="project" value="EnsemblFungi"/>
</dbReference>
<accession>A0A167FQS6</accession>
<evidence type="ECO:0000313" key="11">
    <source>
        <dbReference type="EMBL" id="ANB15578.1"/>
    </source>
</evidence>
<organism evidence="11 12">
    <name type="scientific">Sugiyamaella lignohabitans</name>
    <dbReference type="NCBI Taxonomy" id="796027"/>
    <lineage>
        <taxon>Eukaryota</taxon>
        <taxon>Fungi</taxon>
        <taxon>Dikarya</taxon>
        <taxon>Ascomycota</taxon>
        <taxon>Saccharomycotina</taxon>
        <taxon>Dipodascomycetes</taxon>
        <taxon>Dipodascales</taxon>
        <taxon>Trichomonascaceae</taxon>
        <taxon>Sugiyamaella</taxon>
    </lineage>
</organism>
<keyword evidence="6 8" id="KW-1133">Transmembrane helix</keyword>
<comment type="subunit">
    <text evidence="8">Component of the oligosaccharyltransferase (OST) complex.</text>
</comment>
<dbReference type="Proteomes" id="UP000189580">
    <property type="component" value="Chromosome b"/>
</dbReference>
<reference evidence="11 12" key="1">
    <citation type="submission" date="2016-02" db="EMBL/GenBank/DDBJ databases">
        <title>Complete genome sequence and transcriptome regulation of the pentose utilising yeast Sugiyamaella lignohabitans.</title>
        <authorList>
            <person name="Bellasio M."/>
            <person name="Peymann A."/>
            <person name="Valli M."/>
            <person name="Sipitzky M."/>
            <person name="Graf A."/>
            <person name="Sauer M."/>
            <person name="Marx H."/>
            <person name="Mattanovich D."/>
        </authorList>
    </citation>
    <scope>NUCLEOTIDE SEQUENCE [LARGE SCALE GENOMIC DNA]</scope>
    <source>
        <strain evidence="11 12">CBS 10342</strain>
    </source>
</reference>
<dbReference type="GO" id="GO:0004576">
    <property type="term" value="F:oligosaccharyl transferase activity"/>
    <property type="evidence" value="ECO:0007669"/>
    <property type="project" value="EnsemblFungi"/>
</dbReference>
<evidence type="ECO:0000259" key="9">
    <source>
        <dbReference type="Pfam" id="PF03345"/>
    </source>
</evidence>
<protein>
    <recommendedName>
        <fullName evidence="8">Dolichyl-diphosphooligosaccharide--protein glycosyltransferase subunit WBP1</fullName>
        <shortName evidence="8">Oligosaccharyl transferase subunit WBP1</shortName>
    </recommendedName>
</protein>
<evidence type="ECO:0000259" key="10">
    <source>
        <dbReference type="Pfam" id="PF23358"/>
    </source>
</evidence>
<evidence type="ECO:0000256" key="2">
    <source>
        <dbReference type="ARBA" id="ARBA00004922"/>
    </source>
</evidence>
<evidence type="ECO:0000256" key="4">
    <source>
        <dbReference type="ARBA" id="ARBA00022692"/>
    </source>
</evidence>
<dbReference type="GO" id="GO:0008250">
    <property type="term" value="C:oligosaccharyltransferase complex"/>
    <property type="evidence" value="ECO:0007669"/>
    <property type="project" value="EnsemblFungi"/>
</dbReference>
<sequence>MYFCQWLLTAGIAALSLGAGFAKPLNGAGRTLVVVDDPNEYSQYLESLEQREFQLTIKDTHDESGLELVNYGELTYDNLIVLPTKAKSLGPKLSAKALLEYFNLGGNILAVTSAKSSPESLREFAAELDIHISPRGYQIVDHFNSADSSDEHNVLKLTSANINAPDSVISDIISHDEDGGSTKSGEFDYEAGNAAYLGNNELVIPFISAPSTSYVFDAREQEDNDVADKLWVSGSQAYLAAGLQSRKNTRFSWVGSASLFKNGAAASASAIDNITKWTFQEKSVLKSVGASHYDLTFPEVENPHIYKVSTDVLYLISLSEWNGNEWVPFDASDVQLEFIMLDPYYRLTLSRNATAEAAAEDGSIAIYSTQFKAPDQYGMFTFKTEYQRPGYTFVEDARVVTVRHIANDEWPRSWEITNSWVYLTSAGSVVIGWLVFVAFYLYTGYSPKKSDKKTQ</sequence>
<feature type="signal peptide" evidence="8">
    <location>
        <begin position="1"/>
        <end position="22"/>
    </location>
</feature>
<dbReference type="InterPro" id="IPR055459">
    <property type="entry name" value="OST48_MD"/>
</dbReference>
<dbReference type="GO" id="GO:0018279">
    <property type="term" value="P:protein N-linked glycosylation via asparagine"/>
    <property type="evidence" value="ECO:0007669"/>
    <property type="project" value="UniProtKB-UniRule"/>
</dbReference>
<dbReference type="Pfam" id="PF23358">
    <property type="entry name" value="OST48_MD"/>
    <property type="match status" value="1"/>
</dbReference>